<evidence type="ECO:0000313" key="1">
    <source>
        <dbReference type="EMBL" id="RST73631.1"/>
    </source>
</evidence>
<dbReference type="Proteomes" id="UP000287156">
    <property type="component" value="Unassembled WGS sequence"/>
</dbReference>
<dbReference type="Pfam" id="PF14179">
    <property type="entry name" value="YppG"/>
    <property type="match status" value="1"/>
</dbReference>
<accession>A0A429XY07</accession>
<name>A0A429XY07_9BACI</name>
<sequence>MQYIQRNAGFLPPYPNMQAPYHSSIGMYPPNGYYQAPMQMQMGHMHAQQYLGQQYGGNNMPNQLFHNPLQIEEDHLQTPYTPGGYTHPYQMPGQLPKPQSGHFNSFLNSFKSQSGTLDLNKMMDTAGQMMNALTQVSNMAKGIGGLFKA</sequence>
<organism evidence="1 2">
    <name type="scientific">Siminovitchia acidinfaciens</name>
    <dbReference type="NCBI Taxonomy" id="2321395"/>
    <lineage>
        <taxon>Bacteria</taxon>
        <taxon>Bacillati</taxon>
        <taxon>Bacillota</taxon>
        <taxon>Bacilli</taxon>
        <taxon>Bacillales</taxon>
        <taxon>Bacillaceae</taxon>
        <taxon>Siminovitchia</taxon>
    </lineage>
</organism>
<comment type="caution">
    <text evidence="1">The sequence shown here is derived from an EMBL/GenBank/DDBJ whole genome shotgun (WGS) entry which is preliminary data.</text>
</comment>
<proteinExistence type="predicted"/>
<dbReference type="EMBL" id="QYTV02000005">
    <property type="protein sequence ID" value="RST73631.1"/>
    <property type="molecule type" value="Genomic_DNA"/>
</dbReference>
<evidence type="ECO:0008006" key="3">
    <source>
        <dbReference type="Google" id="ProtNLM"/>
    </source>
</evidence>
<gene>
    <name evidence="1" type="ORF">D4T97_012160</name>
</gene>
<dbReference type="AlphaFoldDB" id="A0A429XY07"/>
<protein>
    <recommendedName>
        <fullName evidence="3">YppG-like protein</fullName>
    </recommendedName>
</protein>
<dbReference type="InterPro" id="IPR025555">
    <property type="entry name" value="YppG"/>
</dbReference>
<dbReference type="RefSeq" id="WP_126051021.1">
    <property type="nucleotide sequence ID" value="NZ_QYTV02000005.1"/>
</dbReference>
<keyword evidence="2" id="KW-1185">Reference proteome</keyword>
<dbReference type="OrthoDB" id="2456726at2"/>
<reference evidence="1" key="1">
    <citation type="submission" date="2018-12" db="EMBL/GenBank/DDBJ databases">
        <authorList>
            <person name="Sun L."/>
            <person name="Chen Z."/>
        </authorList>
    </citation>
    <scope>NUCLEOTIDE SEQUENCE [LARGE SCALE GENOMIC DNA]</scope>
    <source>
        <strain evidence="1">3-2-2</strain>
    </source>
</reference>
<evidence type="ECO:0000313" key="2">
    <source>
        <dbReference type="Proteomes" id="UP000287156"/>
    </source>
</evidence>